<keyword evidence="2" id="KW-1185">Reference proteome</keyword>
<organism evidence="1 2">
    <name type="scientific">Chaetomium strumarium</name>
    <dbReference type="NCBI Taxonomy" id="1170767"/>
    <lineage>
        <taxon>Eukaryota</taxon>
        <taxon>Fungi</taxon>
        <taxon>Dikarya</taxon>
        <taxon>Ascomycota</taxon>
        <taxon>Pezizomycotina</taxon>
        <taxon>Sordariomycetes</taxon>
        <taxon>Sordariomycetidae</taxon>
        <taxon>Sordariales</taxon>
        <taxon>Chaetomiaceae</taxon>
        <taxon>Chaetomium</taxon>
    </lineage>
</organism>
<proteinExistence type="predicted"/>
<dbReference type="GeneID" id="87886971"/>
<evidence type="ECO:0000313" key="2">
    <source>
        <dbReference type="Proteomes" id="UP001273166"/>
    </source>
</evidence>
<name>A0AAJ0GMH2_9PEZI</name>
<accession>A0AAJ0GMH2</accession>
<reference evidence="1" key="2">
    <citation type="submission" date="2023-06" db="EMBL/GenBank/DDBJ databases">
        <authorList>
            <consortium name="Lawrence Berkeley National Laboratory"/>
            <person name="Mondo S.J."/>
            <person name="Hensen N."/>
            <person name="Bonometti L."/>
            <person name="Westerberg I."/>
            <person name="Brannstrom I.O."/>
            <person name="Guillou S."/>
            <person name="Cros-Aarteil S."/>
            <person name="Calhoun S."/>
            <person name="Haridas S."/>
            <person name="Kuo A."/>
            <person name="Pangilinan J."/>
            <person name="Riley R."/>
            <person name="Labutti K."/>
            <person name="Andreopoulos B."/>
            <person name="Lipzen A."/>
            <person name="Chen C."/>
            <person name="Yanf M."/>
            <person name="Daum C."/>
            <person name="Ng V."/>
            <person name="Clum A."/>
            <person name="Steindorff A."/>
            <person name="Ohm R."/>
            <person name="Martin F."/>
            <person name="Silar P."/>
            <person name="Natvig D."/>
            <person name="Lalanne C."/>
            <person name="Gautier V."/>
            <person name="Ament-Velasquez S.L."/>
            <person name="Kruys A."/>
            <person name="Hutchinson M.I."/>
            <person name="Powell A.J."/>
            <person name="Barry K."/>
            <person name="Miller A.N."/>
            <person name="Grigoriev I.V."/>
            <person name="Debuchy R."/>
            <person name="Gladieux P."/>
            <person name="Thoren M.H."/>
            <person name="Johannesson H."/>
        </authorList>
    </citation>
    <scope>NUCLEOTIDE SEQUENCE</scope>
    <source>
        <strain evidence="1">CBS 333.67</strain>
    </source>
</reference>
<reference evidence="1" key="1">
    <citation type="journal article" date="2023" name="Mol. Phylogenet. Evol.">
        <title>Genome-scale phylogeny and comparative genomics of the fungal order Sordariales.</title>
        <authorList>
            <person name="Hensen N."/>
            <person name="Bonometti L."/>
            <person name="Westerberg I."/>
            <person name="Brannstrom I.O."/>
            <person name="Guillou S."/>
            <person name="Cros-Aarteil S."/>
            <person name="Calhoun S."/>
            <person name="Haridas S."/>
            <person name="Kuo A."/>
            <person name="Mondo S."/>
            <person name="Pangilinan J."/>
            <person name="Riley R."/>
            <person name="LaButti K."/>
            <person name="Andreopoulos B."/>
            <person name="Lipzen A."/>
            <person name="Chen C."/>
            <person name="Yan M."/>
            <person name="Daum C."/>
            <person name="Ng V."/>
            <person name="Clum A."/>
            <person name="Steindorff A."/>
            <person name="Ohm R.A."/>
            <person name="Martin F."/>
            <person name="Silar P."/>
            <person name="Natvig D.O."/>
            <person name="Lalanne C."/>
            <person name="Gautier V."/>
            <person name="Ament-Velasquez S.L."/>
            <person name="Kruys A."/>
            <person name="Hutchinson M.I."/>
            <person name="Powell A.J."/>
            <person name="Barry K."/>
            <person name="Miller A.N."/>
            <person name="Grigoriev I.V."/>
            <person name="Debuchy R."/>
            <person name="Gladieux P."/>
            <person name="Hiltunen Thoren M."/>
            <person name="Johannesson H."/>
        </authorList>
    </citation>
    <scope>NUCLEOTIDE SEQUENCE</scope>
    <source>
        <strain evidence="1">CBS 333.67</strain>
    </source>
</reference>
<dbReference type="Proteomes" id="UP001273166">
    <property type="component" value="Unassembled WGS sequence"/>
</dbReference>
<comment type="caution">
    <text evidence="1">The sequence shown here is derived from an EMBL/GenBank/DDBJ whole genome shotgun (WGS) entry which is preliminary data.</text>
</comment>
<dbReference type="AlphaFoldDB" id="A0AAJ0GMH2"/>
<dbReference type="EMBL" id="JAUDZG010000007">
    <property type="protein sequence ID" value="KAK3302691.1"/>
    <property type="molecule type" value="Genomic_DNA"/>
</dbReference>
<dbReference type="RefSeq" id="XP_062718471.1">
    <property type="nucleotide sequence ID" value="XM_062868142.1"/>
</dbReference>
<gene>
    <name evidence="1" type="ORF">B0T15DRAFT_514706</name>
</gene>
<protein>
    <submittedName>
        <fullName evidence="1">Uncharacterized protein</fullName>
    </submittedName>
</protein>
<evidence type="ECO:0000313" key="1">
    <source>
        <dbReference type="EMBL" id="KAK3302691.1"/>
    </source>
</evidence>
<sequence length="197" mass="22861">MVGPVRDPRVHKAMVWLSHVTIPLFRYVDPAEHQAKLLLEVATKFAILMDRYNQRNPNFQLQPESRTLTIFWLYHNRPAMEAMQLVNPPRNTESRFWQQTSNKQQEDPNRVLRFVLAVVQRYLRPGETRRRSWFINPAFASLQKQTMRLSATGQCGLIQDMDYPLFKATCGISPLPWKTYYSPQARVAFVPPGGSGS</sequence>